<feature type="transmembrane region" description="Helical" evidence="1">
    <location>
        <begin position="12"/>
        <end position="35"/>
    </location>
</feature>
<dbReference type="EMBL" id="JACSQI010000007">
    <property type="protein sequence ID" value="MBD7973953.1"/>
    <property type="molecule type" value="Genomic_DNA"/>
</dbReference>
<keyword evidence="1" id="KW-1133">Transmembrane helix</keyword>
<sequence length="68" mass="7502">MKDEKKISLTHILIIGAFIFAFLQVVLLASLIHAVNVNNEIQEGLFQSGRIMVESLQHILSVQTGING</sequence>
<name>A0ABR8TDV2_9ESCH</name>
<proteinExistence type="predicted"/>
<comment type="caution">
    <text evidence="2">The sequence shown here is derived from an EMBL/GenBank/DDBJ whole genome shotgun (WGS) entry which is preliminary data.</text>
</comment>
<keyword evidence="1" id="KW-0472">Membrane</keyword>
<evidence type="ECO:0000256" key="1">
    <source>
        <dbReference type="SAM" id="Phobius"/>
    </source>
</evidence>
<evidence type="ECO:0008006" key="4">
    <source>
        <dbReference type="Google" id="ProtNLM"/>
    </source>
</evidence>
<organism evidence="2 3">
    <name type="scientific">Escherichia whittamii</name>
    <dbReference type="NCBI Taxonomy" id="2762229"/>
    <lineage>
        <taxon>Bacteria</taxon>
        <taxon>Pseudomonadati</taxon>
        <taxon>Pseudomonadota</taxon>
        <taxon>Gammaproteobacteria</taxon>
        <taxon>Enterobacterales</taxon>
        <taxon>Enterobacteriaceae</taxon>
        <taxon>Escherichia</taxon>
    </lineage>
</organism>
<keyword evidence="1" id="KW-0812">Transmembrane</keyword>
<evidence type="ECO:0000313" key="3">
    <source>
        <dbReference type="Proteomes" id="UP000605603"/>
    </source>
</evidence>
<evidence type="ECO:0000313" key="2">
    <source>
        <dbReference type="EMBL" id="MBD7973953.1"/>
    </source>
</evidence>
<dbReference type="Proteomes" id="UP000605603">
    <property type="component" value="Unassembled WGS sequence"/>
</dbReference>
<reference evidence="2 3" key="1">
    <citation type="submission" date="2020-08" db="EMBL/GenBank/DDBJ databases">
        <title>A Genomic Blueprint of the Chicken Gut Microbiome.</title>
        <authorList>
            <person name="Gilroy R."/>
            <person name="Ravi A."/>
            <person name="Getino M."/>
            <person name="Pursley I."/>
            <person name="Horton D.L."/>
            <person name="Alikhan N.-F."/>
            <person name="Baker D."/>
            <person name="Gharbi K."/>
            <person name="Hall N."/>
            <person name="Watson M."/>
            <person name="Adriaenssens E.M."/>
            <person name="Foster-Nyarko E."/>
            <person name="Jarju S."/>
            <person name="Secka A."/>
            <person name="Antonio M."/>
            <person name="Oren A."/>
            <person name="Chaudhuri R."/>
            <person name="La Ragione R.M."/>
            <person name="Hildebrand F."/>
            <person name="Pallen M.J."/>
        </authorList>
    </citation>
    <scope>NUCLEOTIDE SEQUENCE [LARGE SCALE GENOMIC DNA]</scope>
    <source>
        <strain evidence="2 3">Sa2BVA5</strain>
    </source>
</reference>
<accession>A0ABR8TDV2</accession>
<keyword evidence="3" id="KW-1185">Reference proteome</keyword>
<protein>
    <recommendedName>
        <fullName evidence="4">Methyl-accepting chemotaxis protein</fullName>
    </recommendedName>
</protein>
<gene>
    <name evidence="2" type="ORF">H9644_13060</name>
</gene>
<dbReference type="RefSeq" id="WP_064529058.1">
    <property type="nucleotide sequence ID" value="NZ_JACSQI010000007.1"/>
</dbReference>